<dbReference type="RefSeq" id="WP_196817960.1">
    <property type="nucleotide sequence ID" value="NZ_CP012850.1"/>
</dbReference>
<evidence type="ECO:0000313" key="3">
    <source>
        <dbReference type="Proteomes" id="UP000058925"/>
    </source>
</evidence>
<dbReference type="EMBL" id="CP012850">
    <property type="protein sequence ID" value="ALI35511.1"/>
    <property type="molecule type" value="Genomic_DNA"/>
</dbReference>
<protein>
    <recommendedName>
        <fullName evidence="1">Hemerythrin-like domain-containing protein</fullName>
    </recommendedName>
</protein>
<dbReference type="Proteomes" id="UP000058925">
    <property type="component" value="Chromosome"/>
</dbReference>
<dbReference type="Gene3D" id="1.20.120.520">
    <property type="entry name" value="nmb1532 protein domain like"/>
    <property type="match status" value="1"/>
</dbReference>
<dbReference type="Pfam" id="PF01814">
    <property type="entry name" value="Hemerythrin"/>
    <property type="match status" value="1"/>
</dbReference>
<proteinExistence type="predicted"/>
<accession>A0A654LZ15</accession>
<dbReference type="AlphaFoldDB" id="A0A654LZ15"/>
<evidence type="ECO:0000259" key="1">
    <source>
        <dbReference type="Pfam" id="PF01814"/>
    </source>
</evidence>
<reference evidence="3" key="1">
    <citation type="submission" date="2015-10" db="EMBL/GenBank/DDBJ databases">
        <title>Niche specialization of a soil ammonia-oxidizing archaeon, Candidatus Nitrosocosmicus oleophilus.</title>
        <authorList>
            <person name="Jung M.-Y."/>
            <person name="Rhee S.-K."/>
        </authorList>
    </citation>
    <scope>NUCLEOTIDE SEQUENCE [LARGE SCALE GENOMIC DNA]</scope>
    <source>
        <strain evidence="3">MY3</strain>
    </source>
</reference>
<dbReference type="GeneID" id="60421378"/>
<dbReference type="InterPro" id="IPR012312">
    <property type="entry name" value="Hemerythrin-like"/>
</dbReference>
<gene>
    <name evidence="2" type="ORF">NMY3_01307</name>
</gene>
<name>A0A654LZ15_9ARCH</name>
<evidence type="ECO:0000313" key="2">
    <source>
        <dbReference type="EMBL" id="ALI35511.1"/>
    </source>
</evidence>
<keyword evidence="3" id="KW-1185">Reference proteome</keyword>
<dbReference type="OrthoDB" id="11540at2157"/>
<organism evidence="2 3">
    <name type="scientific">Candidatus Nitrosocosmicus oleophilus</name>
    <dbReference type="NCBI Taxonomy" id="1353260"/>
    <lineage>
        <taxon>Archaea</taxon>
        <taxon>Nitrososphaerota</taxon>
        <taxon>Nitrososphaeria</taxon>
        <taxon>Nitrososphaerales</taxon>
        <taxon>Nitrososphaeraceae</taxon>
        <taxon>Candidatus Nitrosocosmicus</taxon>
    </lineage>
</organism>
<dbReference type="KEGG" id="taa:NMY3_01307"/>
<sequence>MNYKINFDESIPDMIERLKQEHVQFEITLNKITKYNEENNINKAIETINYMSQPIIKHAVEEEARLMRVIMHNAKEESADSIKIMQEHNWVVDFLKHRVSSLENSIYRQQNKQDKQFEQKTRNEINEFVTNLKEHFEEEEQIVFPLALKADLK</sequence>
<feature type="domain" description="Hemerythrin-like" evidence="1">
    <location>
        <begin position="14"/>
        <end position="147"/>
    </location>
</feature>